<evidence type="ECO:0000313" key="2">
    <source>
        <dbReference type="EMBL" id="MDR7320689.1"/>
    </source>
</evidence>
<protein>
    <submittedName>
        <fullName evidence="2">ABC transport system permease protein</fullName>
    </submittedName>
</protein>
<proteinExistence type="predicted"/>
<gene>
    <name evidence="2" type="ORF">J2S44_000939</name>
</gene>
<feature type="transmembrane region" description="Helical" evidence="1">
    <location>
        <begin position="276"/>
        <end position="301"/>
    </location>
</feature>
<keyword evidence="1" id="KW-0472">Membrane</keyword>
<comment type="caution">
    <text evidence="2">The sequence shown here is derived from an EMBL/GenBank/DDBJ whole genome shotgun (WGS) entry which is preliminary data.</text>
</comment>
<sequence length="862" mass="88075">MTAAGPLGALGLLCLLAALLITGLMRAVSERTDVGLVADLPPRVRDLRLVHDSGGGETADVAAAEAQLDGRRASFPEPLPEVLAQGWFGAQAGPAQMSIPVDGDCEPPVTLRFQTGTLTALRWVEGRPPGHPGGEVEAVLSRSAADAIGAEVGWSFTVAGTVPIRIVGIYEPLDAADPVWDDFAVTTVPCADAGTFTHRVTLLTDRSGLAAAASRTGVFRYDWRYRTGDALTAASAPTVTTAVVESRRRPPQGTVLVTGLDTVLADFAARLRAVSALLAVVLAGLATALTGLILLTARLAVDRRRDEFALIRARGGSAAAIAARCLAEVLCVVPLAVGAGWLAGTCVPGRPAAWEVPAVVAVAVLGVAVVPVLSARPVPRHADPLRRAALETFVVLLAALGVFLLRRRGLSQQSGVDWFLAAIPALVAIAAALSAARAIGPVLRLARRATARVRGPVLLLGLGRAAHGRPLVRAPLAVLVVAAATGAFTATVASAVDRARDHHVDLAVGGDSSVHGLAFSAPTAGRLAVLPGVRGVAAASVEAGTRLRIDTPTGTRELVQAQQMVLDGPAAAAVLEAAGVRYTLPAFLTDPAADGSGPVPAVVSPAIAAAVGEGALTDVRGRRFAFRVAAVADTFPGFIPGAREFIVLPWQTVPAEPIANRYLLAGEAADPAALLRVADDGQIGALAVELGRELSPAELPVPSRVVMAGDQRAALSRGGINGVLSLVHAAGAAGGLLLALLAVAVSVTADGVARGRALSRLRTMGMSVSQGRTVLAIELLPLVTAAVSTAAAVGGALPWLVGPALGMAAVTEGLDMPLRADPRLLVALPVLVVATLLFALLVEERLHRARGLGATLRFGDDR</sequence>
<dbReference type="AlphaFoldDB" id="A0AAE3ZIQ3"/>
<evidence type="ECO:0000256" key="1">
    <source>
        <dbReference type="SAM" id="Phobius"/>
    </source>
</evidence>
<keyword evidence="1" id="KW-0812">Transmembrane</keyword>
<feature type="transmembrane region" description="Helical" evidence="1">
    <location>
        <begin position="418"/>
        <end position="439"/>
    </location>
</feature>
<dbReference type="PANTHER" id="PTHR30572:SF4">
    <property type="entry name" value="ABC TRANSPORTER PERMEASE YTRF"/>
    <property type="match status" value="1"/>
</dbReference>
<feature type="transmembrane region" description="Helical" evidence="1">
    <location>
        <begin position="824"/>
        <end position="842"/>
    </location>
</feature>
<organism evidence="2 3">
    <name type="scientific">Catenuloplanes niger</name>
    <dbReference type="NCBI Taxonomy" id="587534"/>
    <lineage>
        <taxon>Bacteria</taxon>
        <taxon>Bacillati</taxon>
        <taxon>Actinomycetota</taxon>
        <taxon>Actinomycetes</taxon>
        <taxon>Micromonosporales</taxon>
        <taxon>Micromonosporaceae</taxon>
        <taxon>Catenuloplanes</taxon>
    </lineage>
</organism>
<dbReference type="EMBL" id="JAVDYC010000001">
    <property type="protein sequence ID" value="MDR7320689.1"/>
    <property type="molecule type" value="Genomic_DNA"/>
</dbReference>
<feature type="transmembrane region" description="Helical" evidence="1">
    <location>
        <begin position="774"/>
        <end position="797"/>
    </location>
</feature>
<feature type="transmembrane region" description="Helical" evidence="1">
    <location>
        <begin position="321"/>
        <end position="344"/>
    </location>
</feature>
<feature type="transmembrane region" description="Helical" evidence="1">
    <location>
        <begin position="356"/>
        <end position="376"/>
    </location>
</feature>
<dbReference type="InterPro" id="IPR050250">
    <property type="entry name" value="Macrolide_Exporter_MacB"/>
</dbReference>
<reference evidence="2 3" key="1">
    <citation type="submission" date="2023-07" db="EMBL/GenBank/DDBJ databases">
        <title>Sequencing the genomes of 1000 actinobacteria strains.</title>
        <authorList>
            <person name="Klenk H.-P."/>
        </authorList>
    </citation>
    <scope>NUCLEOTIDE SEQUENCE [LARGE SCALE GENOMIC DNA]</scope>
    <source>
        <strain evidence="2 3">DSM 44711</strain>
    </source>
</reference>
<feature type="transmembrane region" description="Helical" evidence="1">
    <location>
        <begin position="388"/>
        <end position="406"/>
    </location>
</feature>
<feature type="transmembrane region" description="Helical" evidence="1">
    <location>
        <begin position="474"/>
        <end position="496"/>
    </location>
</feature>
<dbReference type="GO" id="GO:0022857">
    <property type="term" value="F:transmembrane transporter activity"/>
    <property type="evidence" value="ECO:0007669"/>
    <property type="project" value="TreeGrafter"/>
</dbReference>
<name>A0AAE3ZIQ3_9ACTN</name>
<dbReference type="PANTHER" id="PTHR30572">
    <property type="entry name" value="MEMBRANE COMPONENT OF TRANSPORTER-RELATED"/>
    <property type="match status" value="1"/>
</dbReference>
<keyword evidence="3" id="KW-1185">Reference proteome</keyword>
<dbReference type="GO" id="GO:0005886">
    <property type="term" value="C:plasma membrane"/>
    <property type="evidence" value="ECO:0007669"/>
    <property type="project" value="TreeGrafter"/>
</dbReference>
<evidence type="ECO:0000313" key="3">
    <source>
        <dbReference type="Proteomes" id="UP001183629"/>
    </source>
</evidence>
<dbReference type="RefSeq" id="WP_310409305.1">
    <property type="nucleotide sequence ID" value="NZ_JAVDYC010000001.1"/>
</dbReference>
<feature type="transmembrane region" description="Helical" evidence="1">
    <location>
        <begin position="726"/>
        <end position="753"/>
    </location>
</feature>
<keyword evidence="1" id="KW-1133">Transmembrane helix</keyword>
<dbReference type="Proteomes" id="UP001183629">
    <property type="component" value="Unassembled WGS sequence"/>
</dbReference>
<accession>A0AAE3ZIQ3</accession>